<evidence type="ECO:0000313" key="17">
    <source>
        <dbReference type="Proteomes" id="UP000005239"/>
    </source>
</evidence>
<dbReference type="PANTHER" id="PTHR11588">
    <property type="entry name" value="TUBULIN"/>
    <property type="match status" value="1"/>
</dbReference>
<dbReference type="GO" id="GO:0009794">
    <property type="term" value="P:regulation of mitotic cell cycle, embryonic"/>
    <property type="evidence" value="ECO:0007669"/>
    <property type="project" value="EnsemblMetazoa"/>
</dbReference>
<evidence type="ECO:0000256" key="13">
    <source>
        <dbReference type="ARBA" id="ARBA00023242"/>
    </source>
</evidence>
<evidence type="ECO:0000256" key="5">
    <source>
        <dbReference type="ARBA" id="ARBA00018848"/>
    </source>
</evidence>
<dbReference type="Gene3D" id="3.30.1330.20">
    <property type="entry name" value="Tubulin/FtsZ, C-terminal domain"/>
    <property type="match status" value="1"/>
</dbReference>
<dbReference type="InterPro" id="IPR018316">
    <property type="entry name" value="Tubulin/FtsZ_2-layer-sand-dom"/>
</dbReference>
<dbReference type="GO" id="GO:0003899">
    <property type="term" value="F:DNA-directed RNA polymerase activity"/>
    <property type="evidence" value="ECO:0007669"/>
    <property type="project" value="InterPro"/>
</dbReference>
<comment type="similarity">
    <text evidence="4">Belongs to the tubulin family.</text>
</comment>
<evidence type="ECO:0000256" key="3">
    <source>
        <dbReference type="ARBA" id="ARBA00004300"/>
    </source>
</evidence>
<dbReference type="InterPro" id="IPR023123">
    <property type="entry name" value="Tubulin_C"/>
</dbReference>
<comment type="function">
    <text evidence="1">Tubulin is the major constituent of microtubules. The gamma chain is found at microtubule organizing centers (MTOC) such as the spindle poles or the centrosome, suggesting that it is involved in the minus-end nucleation of microtubule assembly.</text>
</comment>
<dbReference type="InterPro" id="IPR036603">
    <property type="entry name" value="RBP11-like"/>
</dbReference>
<dbReference type="PRINTS" id="PR01161">
    <property type="entry name" value="TUBULIN"/>
</dbReference>
<evidence type="ECO:0000256" key="4">
    <source>
        <dbReference type="ARBA" id="ARBA00009636"/>
    </source>
</evidence>
<evidence type="ECO:0000256" key="8">
    <source>
        <dbReference type="ARBA" id="ARBA00022701"/>
    </source>
</evidence>
<dbReference type="SUPFAM" id="SSF55257">
    <property type="entry name" value="RBP11-like subunits of RNA polymerase"/>
    <property type="match status" value="1"/>
</dbReference>
<dbReference type="GO" id="GO:0006351">
    <property type="term" value="P:DNA-templated transcription"/>
    <property type="evidence" value="ECO:0007669"/>
    <property type="project" value="InterPro"/>
</dbReference>
<gene>
    <name evidence="16" type="primary">WBGene00115041</name>
</gene>
<dbReference type="HAMAP" id="MF_00261">
    <property type="entry name" value="RNApol_arch_Rpo11"/>
    <property type="match status" value="1"/>
</dbReference>
<dbReference type="Pfam" id="PF03953">
    <property type="entry name" value="Tubulin_C"/>
    <property type="match status" value="1"/>
</dbReference>
<keyword evidence="13" id="KW-0539">Nucleus</keyword>
<dbReference type="GO" id="GO:0005634">
    <property type="term" value="C:nucleus"/>
    <property type="evidence" value="ECO:0000318"/>
    <property type="project" value="GO_Central"/>
</dbReference>
<dbReference type="InterPro" id="IPR008280">
    <property type="entry name" value="Tub_FtsZ_C"/>
</dbReference>
<dbReference type="InterPro" id="IPR017975">
    <property type="entry name" value="Tubulin_CS"/>
</dbReference>
<dbReference type="FunFam" id="3.40.50.1440:FF:000041">
    <property type="entry name" value="Tubulin gamma chain"/>
    <property type="match status" value="1"/>
</dbReference>
<dbReference type="GO" id="GO:0005737">
    <property type="term" value="C:cytoplasm"/>
    <property type="evidence" value="ECO:0000318"/>
    <property type="project" value="GO_Central"/>
</dbReference>
<dbReference type="Pfam" id="PF13656">
    <property type="entry name" value="RNA_pol_L_2"/>
    <property type="match status" value="1"/>
</dbReference>
<dbReference type="GO" id="GO:0051661">
    <property type="term" value="P:maintenance of centrosome location"/>
    <property type="evidence" value="ECO:0007669"/>
    <property type="project" value="EnsemblMetazoa"/>
</dbReference>
<dbReference type="GO" id="GO:0000070">
    <property type="term" value="P:mitotic sister chromatid segregation"/>
    <property type="evidence" value="ECO:0000318"/>
    <property type="project" value="GO_Central"/>
</dbReference>
<dbReference type="GO" id="GO:1903436">
    <property type="term" value="P:regulation of mitotic cytokinetic process"/>
    <property type="evidence" value="ECO:0007669"/>
    <property type="project" value="EnsemblMetazoa"/>
</dbReference>
<dbReference type="GO" id="GO:0005874">
    <property type="term" value="C:microtubule"/>
    <property type="evidence" value="ECO:0007669"/>
    <property type="project" value="UniProtKB-KW"/>
</dbReference>
<dbReference type="PROSITE" id="PS01154">
    <property type="entry name" value="RNA_POL_L_13KD"/>
    <property type="match status" value="1"/>
</dbReference>
<dbReference type="InterPro" id="IPR000217">
    <property type="entry name" value="Tubulin"/>
</dbReference>
<dbReference type="Gene3D" id="1.10.287.600">
    <property type="entry name" value="Helix hairpin bin"/>
    <property type="match status" value="1"/>
</dbReference>
<keyword evidence="9" id="KW-0547">Nucleotide-binding</keyword>
<dbReference type="InterPro" id="IPR009025">
    <property type="entry name" value="RBP11-like_dimer"/>
</dbReference>
<evidence type="ECO:0000256" key="10">
    <source>
        <dbReference type="ARBA" id="ARBA00023134"/>
    </source>
</evidence>
<dbReference type="GO" id="GO:0007052">
    <property type="term" value="P:mitotic spindle organization"/>
    <property type="evidence" value="ECO:0000318"/>
    <property type="project" value="GO_Central"/>
</dbReference>
<dbReference type="GO" id="GO:0005813">
    <property type="term" value="C:centrosome"/>
    <property type="evidence" value="ECO:0000318"/>
    <property type="project" value="GO_Central"/>
</dbReference>
<dbReference type="GO" id="GO:0000931">
    <property type="term" value="C:gamma-tubulin ring complex"/>
    <property type="evidence" value="ECO:0000318"/>
    <property type="project" value="GO_Central"/>
</dbReference>
<dbReference type="InterPro" id="IPR036525">
    <property type="entry name" value="Tubulin/FtsZ_GTPase_sf"/>
</dbReference>
<dbReference type="InterPro" id="IPR033898">
    <property type="entry name" value="RNAP_AC19"/>
</dbReference>
<evidence type="ECO:0000256" key="7">
    <source>
        <dbReference type="ARBA" id="ARBA00022490"/>
    </source>
</evidence>
<dbReference type="GO" id="GO:0000428">
    <property type="term" value="C:DNA-directed RNA polymerase complex"/>
    <property type="evidence" value="ECO:0007669"/>
    <property type="project" value="UniProtKB-KW"/>
</dbReference>
<comment type="subcellular location">
    <subcellularLocation>
        <location evidence="3">Cytoplasm</location>
        <location evidence="3">Cytoskeleton</location>
        <location evidence="3">Microtubule organizing center</location>
        <location evidence="3">Centrosome</location>
    </subcellularLocation>
    <subcellularLocation>
        <location evidence="2">Nucleus</location>
    </subcellularLocation>
</comment>
<dbReference type="SUPFAM" id="SSF55307">
    <property type="entry name" value="Tubulin C-terminal domain-like"/>
    <property type="match status" value="1"/>
</dbReference>
<evidence type="ECO:0000313" key="16">
    <source>
        <dbReference type="EnsemblMetazoa" id="PPA25487.1"/>
    </source>
</evidence>
<sequence length="553" mass="61928">MTTEKPRVEILDPEGLKADPSLLTVVLYEEDHTIGNSLKHILCMMDDVEFAGYNVPHPLEDKILLRLQTKEGVAAAPIFLKAFDHLETLFADIRHKFEKAHSKASVMSNAIISLHVGQCGNQIGHTFWKTLVEEHGLNVDGTAKDENSHSIVDGKHVFFNQADDDHYVPRSILVDLEPRVINGILSSEYSRLFSKENVFLSETGGGAGNNWASGFMQGNEVFESIIDMVDREAELAPALDGFNFTHSVSGGTGSGLGSRLLEKLRDRYPKTIIQSYSVFSDQDAPDVVVQPYNSILTLQRLMECTNSVVVLDNTALNRVVADRLGLPQASFEHVNKLVARIMSATTATIRFPSALYTRLQHLVCMLVPFPPLRFIQTAFSPIADPKREFVSKTTVKDIMRTIMQPSSMMVSTRSSRSGLDKSCLLQAVAMLQGEFDDRDIPAAYEFIHERRLIKQPPWAMASPLHIHKAPLSPFIKPTYKVSGMLMANHTNVASLFADTLAKYEKFRSKRAFLDRFEREEGFSIDLMQEAADKTKDLLDLYKEINSEAFFGRV</sequence>
<dbReference type="GO" id="GO:0000212">
    <property type="term" value="P:meiotic spindle organization"/>
    <property type="evidence" value="ECO:0000318"/>
    <property type="project" value="GO_Central"/>
</dbReference>
<dbReference type="PRINTS" id="PR01164">
    <property type="entry name" value="GAMMATUBULIN"/>
</dbReference>
<accession>A0A8R1YIR4</accession>
<reference evidence="17" key="1">
    <citation type="journal article" date="2008" name="Nat. Genet.">
        <title>The Pristionchus pacificus genome provides a unique perspective on nematode lifestyle and parasitism.</title>
        <authorList>
            <person name="Dieterich C."/>
            <person name="Clifton S.W."/>
            <person name="Schuster L.N."/>
            <person name="Chinwalla A."/>
            <person name="Delehaunty K."/>
            <person name="Dinkelacker I."/>
            <person name="Fulton L."/>
            <person name="Fulton R."/>
            <person name="Godfrey J."/>
            <person name="Minx P."/>
            <person name="Mitreva M."/>
            <person name="Roeseler W."/>
            <person name="Tian H."/>
            <person name="Witte H."/>
            <person name="Yang S.P."/>
            <person name="Wilson R.K."/>
            <person name="Sommer R.J."/>
        </authorList>
    </citation>
    <scope>NUCLEOTIDE SEQUENCE [LARGE SCALE GENOMIC DNA]</scope>
    <source>
        <strain evidence="17">PS312</strain>
    </source>
</reference>
<dbReference type="GO" id="GO:0031122">
    <property type="term" value="P:cytoplasmic microtubule organization"/>
    <property type="evidence" value="ECO:0007669"/>
    <property type="project" value="InterPro"/>
</dbReference>
<evidence type="ECO:0000256" key="14">
    <source>
        <dbReference type="ARBA" id="ARBA00031757"/>
    </source>
</evidence>
<keyword evidence="11" id="KW-0804">Transcription</keyword>
<dbReference type="CDD" id="cd02188">
    <property type="entry name" value="gamma_tubulin"/>
    <property type="match status" value="1"/>
</dbReference>
<dbReference type="PROSITE" id="PS00227">
    <property type="entry name" value="TUBULIN"/>
    <property type="match status" value="1"/>
</dbReference>
<keyword evidence="8" id="KW-0493">Microtubule</keyword>
<dbReference type="SMART" id="SM00864">
    <property type="entry name" value="Tubulin"/>
    <property type="match status" value="1"/>
</dbReference>
<keyword evidence="7" id="KW-0963">Cytoplasm</keyword>
<evidence type="ECO:0000256" key="9">
    <source>
        <dbReference type="ARBA" id="ARBA00022741"/>
    </source>
</evidence>
<dbReference type="Pfam" id="PF00091">
    <property type="entry name" value="Tubulin"/>
    <property type="match status" value="1"/>
</dbReference>
<dbReference type="GO" id="GO:0000278">
    <property type="term" value="P:mitotic cell cycle"/>
    <property type="evidence" value="ECO:0000318"/>
    <property type="project" value="GO_Central"/>
</dbReference>
<reference evidence="16" key="2">
    <citation type="submission" date="2022-06" db="UniProtKB">
        <authorList>
            <consortium name="EnsemblMetazoa"/>
        </authorList>
    </citation>
    <scope>IDENTIFICATION</scope>
    <source>
        <strain evidence="16">PS312</strain>
    </source>
</reference>
<dbReference type="InterPro" id="IPR022905">
    <property type="entry name" value="Rpo11-like"/>
</dbReference>
<accession>A0A2A6B477</accession>
<dbReference type="GO" id="GO:0140490">
    <property type="term" value="F:microtubule nucleator activity"/>
    <property type="evidence" value="ECO:0000318"/>
    <property type="project" value="GO_Central"/>
</dbReference>
<name>A0A2A6B477_PRIPA</name>
<dbReference type="GO" id="GO:0016048">
    <property type="term" value="P:detection of temperature stimulus"/>
    <property type="evidence" value="ECO:0007669"/>
    <property type="project" value="EnsemblMetazoa"/>
</dbReference>
<dbReference type="GO" id="GO:0005525">
    <property type="term" value="F:GTP binding"/>
    <property type="evidence" value="ECO:0000318"/>
    <property type="project" value="GO_Central"/>
</dbReference>
<dbReference type="GO" id="GO:0007020">
    <property type="term" value="P:microtubule nucleation"/>
    <property type="evidence" value="ECO:0000318"/>
    <property type="project" value="GO_Central"/>
</dbReference>
<dbReference type="GO" id="GO:0046983">
    <property type="term" value="F:protein dimerization activity"/>
    <property type="evidence" value="ECO:0007669"/>
    <property type="project" value="InterPro"/>
</dbReference>
<evidence type="ECO:0000256" key="12">
    <source>
        <dbReference type="ARBA" id="ARBA00023212"/>
    </source>
</evidence>
<proteinExistence type="inferred from homology"/>
<keyword evidence="12" id="KW-0206">Cytoskeleton</keyword>
<evidence type="ECO:0000256" key="11">
    <source>
        <dbReference type="ARBA" id="ARBA00023163"/>
    </source>
</evidence>
<protein>
    <recommendedName>
        <fullName evidence="5">Tubulin gamma chain</fullName>
    </recommendedName>
    <alternativeName>
        <fullName evidence="14">DNA-directed RNA polymerase I subunit D</fullName>
    </alternativeName>
    <alternativeName>
        <fullName evidence="15">Gamma-tubulin</fullName>
    </alternativeName>
</protein>
<dbReference type="SUPFAM" id="SSF52490">
    <property type="entry name" value="Tubulin nucleotide-binding domain-like"/>
    <property type="match status" value="1"/>
</dbReference>
<organism evidence="16 17">
    <name type="scientific">Pristionchus pacificus</name>
    <name type="common">Parasitic nematode worm</name>
    <dbReference type="NCBI Taxonomy" id="54126"/>
    <lineage>
        <taxon>Eukaryota</taxon>
        <taxon>Metazoa</taxon>
        <taxon>Ecdysozoa</taxon>
        <taxon>Nematoda</taxon>
        <taxon>Chromadorea</taxon>
        <taxon>Rhabditida</taxon>
        <taxon>Rhabditina</taxon>
        <taxon>Diplogasteromorpha</taxon>
        <taxon>Diplogasteroidea</taxon>
        <taxon>Neodiplogasteridae</taxon>
        <taxon>Pristionchus</taxon>
    </lineage>
</organism>
<dbReference type="InterPro" id="IPR037103">
    <property type="entry name" value="Tubulin/FtsZ-like_C"/>
</dbReference>
<dbReference type="Gene3D" id="3.40.50.1440">
    <property type="entry name" value="Tubulin/FtsZ, GTPase domain"/>
    <property type="match status" value="1"/>
</dbReference>
<dbReference type="Proteomes" id="UP000005239">
    <property type="component" value="Unassembled WGS sequence"/>
</dbReference>
<evidence type="ECO:0000256" key="6">
    <source>
        <dbReference type="ARBA" id="ARBA00022478"/>
    </source>
</evidence>
<dbReference type="CDD" id="cd07029">
    <property type="entry name" value="RNAP_I_III_AC19"/>
    <property type="match status" value="1"/>
</dbReference>
<evidence type="ECO:0000256" key="2">
    <source>
        <dbReference type="ARBA" id="ARBA00004123"/>
    </source>
</evidence>
<dbReference type="EnsemblMetazoa" id="PPA25487.1">
    <property type="protein sequence ID" value="PPA25487.1"/>
    <property type="gene ID" value="WBGene00115041"/>
</dbReference>
<dbReference type="Gene3D" id="3.30.1360.10">
    <property type="entry name" value="RNA polymerase, RBP11-like subunit"/>
    <property type="match status" value="1"/>
</dbReference>
<dbReference type="AlphaFoldDB" id="A0A2A6B477"/>
<dbReference type="InterPro" id="IPR008193">
    <property type="entry name" value="RNA_pol_Rpb11_13-16kDa_CS"/>
</dbReference>
<keyword evidence="17" id="KW-1185">Reference proteome</keyword>
<dbReference type="GO" id="GO:0003677">
    <property type="term" value="F:DNA binding"/>
    <property type="evidence" value="ECO:0007669"/>
    <property type="project" value="InterPro"/>
</dbReference>
<dbReference type="GO" id="GO:0005819">
    <property type="term" value="C:spindle"/>
    <property type="evidence" value="ECO:0000318"/>
    <property type="project" value="GO_Central"/>
</dbReference>
<keyword evidence="6" id="KW-0240">DNA-directed RNA polymerase</keyword>
<dbReference type="InterPro" id="IPR003008">
    <property type="entry name" value="Tubulin_FtsZ_GTPase"/>
</dbReference>
<dbReference type="InterPro" id="IPR002454">
    <property type="entry name" value="Gamma_tubulin"/>
</dbReference>
<evidence type="ECO:0000256" key="15">
    <source>
        <dbReference type="ARBA" id="ARBA00033229"/>
    </source>
</evidence>
<keyword evidence="10" id="KW-0342">GTP-binding</keyword>
<evidence type="ECO:0000256" key="1">
    <source>
        <dbReference type="ARBA" id="ARBA00004079"/>
    </source>
</evidence>